<dbReference type="AlphaFoldDB" id="X0T6K3"/>
<reference evidence="1" key="1">
    <citation type="journal article" date="2014" name="Front. Microbiol.">
        <title>High frequency of phylogenetically diverse reductive dehalogenase-homologous genes in deep subseafloor sedimentary metagenomes.</title>
        <authorList>
            <person name="Kawai M."/>
            <person name="Futagami T."/>
            <person name="Toyoda A."/>
            <person name="Takaki Y."/>
            <person name="Nishi S."/>
            <person name="Hori S."/>
            <person name="Arai W."/>
            <person name="Tsubouchi T."/>
            <person name="Morono Y."/>
            <person name="Uchiyama I."/>
            <person name="Ito T."/>
            <person name="Fujiyama A."/>
            <person name="Inagaki F."/>
            <person name="Takami H."/>
        </authorList>
    </citation>
    <scope>NUCLEOTIDE SEQUENCE</scope>
    <source>
        <strain evidence="1">Expedition CK06-06</strain>
    </source>
</reference>
<dbReference type="EMBL" id="BARS01003519">
    <property type="protein sequence ID" value="GAF83817.1"/>
    <property type="molecule type" value="Genomic_DNA"/>
</dbReference>
<comment type="caution">
    <text evidence="1">The sequence shown here is derived from an EMBL/GenBank/DDBJ whole genome shotgun (WGS) entry which is preliminary data.</text>
</comment>
<gene>
    <name evidence="1" type="ORF">S01H1_06826</name>
</gene>
<accession>X0T6K3</accession>
<name>X0T6K3_9ZZZZ</name>
<protein>
    <submittedName>
        <fullName evidence="1">Uncharacterized protein</fullName>
    </submittedName>
</protein>
<evidence type="ECO:0000313" key="1">
    <source>
        <dbReference type="EMBL" id="GAF83817.1"/>
    </source>
</evidence>
<organism evidence="1">
    <name type="scientific">marine sediment metagenome</name>
    <dbReference type="NCBI Taxonomy" id="412755"/>
    <lineage>
        <taxon>unclassified sequences</taxon>
        <taxon>metagenomes</taxon>
        <taxon>ecological metagenomes</taxon>
    </lineage>
</organism>
<proteinExistence type="predicted"/>
<sequence>MLLSARAFLDNFLKINEISSAMIEERKIRDIDIENAAFYITHIKNPCVDWKTGLNLRDYYIREIKNVIETLEDPATRFFLRSEIEKYRSKDTSFSVRNNILQSYLM</sequence>